<keyword evidence="2 4" id="KW-0808">Transferase</keyword>
<evidence type="ECO:0000313" key="6">
    <source>
        <dbReference type="EMBL" id="AKV03449.1"/>
    </source>
</evidence>
<feature type="binding site" evidence="4">
    <location>
        <position position="160"/>
    </location>
    <ligand>
        <name>substrate</name>
    </ligand>
</feature>
<keyword evidence="3 4" id="KW-0819">tRNA processing</keyword>
<dbReference type="NCBIfam" id="TIGR00449">
    <property type="entry name" value="tgt_general"/>
    <property type="match status" value="1"/>
</dbReference>
<evidence type="ECO:0000256" key="4">
    <source>
        <dbReference type="HAMAP-Rule" id="MF_00168"/>
    </source>
</evidence>
<feature type="region of interest" description="RNA binding; important for wobble base 34 recognition" evidence="4">
    <location>
        <begin position="286"/>
        <end position="290"/>
    </location>
</feature>
<dbReference type="InterPro" id="IPR002616">
    <property type="entry name" value="tRNA_ribo_trans-like"/>
</dbReference>
<evidence type="ECO:0000256" key="2">
    <source>
        <dbReference type="ARBA" id="ARBA00022679"/>
    </source>
</evidence>
<dbReference type="Gene3D" id="3.20.20.105">
    <property type="entry name" value="Queuine tRNA-ribosyltransferase-like"/>
    <property type="match status" value="1"/>
</dbReference>
<gene>
    <name evidence="4" type="primary">tgt</name>
    <name evidence="6" type="ORF">AKJ09_10112</name>
</gene>
<dbReference type="PANTHER" id="PTHR46499:SF1">
    <property type="entry name" value="QUEUINE TRNA-RIBOSYLTRANSFERASE"/>
    <property type="match status" value="1"/>
</dbReference>
<comment type="pathway">
    <text evidence="4">tRNA modification; tRNA-queuosine biosynthesis.</text>
</comment>
<dbReference type="GO" id="GO:0008616">
    <property type="term" value="P:tRNA queuosine(34) biosynthetic process"/>
    <property type="evidence" value="ECO:0007669"/>
    <property type="project" value="UniProtKB-UniRule"/>
</dbReference>
<feature type="binding site" evidence="4">
    <location>
        <position position="321"/>
    </location>
    <ligand>
        <name>Zn(2+)</name>
        <dbReference type="ChEBI" id="CHEBI:29105"/>
    </ligand>
</feature>
<dbReference type="NCBIfam" id="TIGR00430">
    <property type="entry name" value="Q_tRNA_tgt"/>
    <property type="match status" value="1"/>
</dbReference>
<sequence>MAGPRTEGFSFRVLATSGHARRTVLTTPHGEVDTPTFMPVGTQGSVKGLTPEEVAQTGARIVLGNTYHLWLRPGPDIVSKMKGLHGFSRWPHAMLTDSGGFQAFSLGANGGKKPGESLVKLDEQGVTFRSHLDGSKQHLSPEEAVRVQGLLGADIQMQLDICPPGDSPRPVVEAAVKQTTRWAKRALATPRPPKQALFGIIQGACFADLRRAHAEELAALDPGFDGLALGGFSVGEPIPKMYETLHEMAHLVDPERPRYLMGVGTPRDLLEGIDAGIDMFDCVLPTRNARNGQALTRFGRVVVKQARHREDERPIDPECTCPCCKGGYSRAYLRHLYIAGEMTVLRLLSVHNLHFYGELVAGARAAIQDGTWPAYKAAAIARMSSGEDQE</sequence>
<proteinExistence type="inferred from homology"/>
<keyword evidence="1 4" id="KW-0328">Glycosyltransferase</keyword>
<dbReference type="Pfam" id="PF01702">
    <property type="entry name" value="TGT"/>
    <property type="match status" value="1"/>
</dbReference>
<keyword evidence="4" id="KW-0479">Metal-binding</keyword>
<organism evidence="6 7">
    <name type="scientific">Labilithrix luteola</name>
    <dbReference type="NCBI Taxonomy" id="1391654"/>
    <lineage>
        <taxon>Bacteria</taxon>
        <taxon>Pseudomonadati</taxon>
        <taxon>Myxococcota</taxon>
        <taxon>Polyangia</taxon>
        <taxon>Polyangiales</taxon>
        <taxon>Labilitrichaceae</taxon>
        <taxon>Labilithrix</taxon>
    </lineage>
</organism>
<comment type="similarity">
    <text evidence="4">Belongs to the queuine tRNA-ribosyltransferase family.</text>
</comment>
<feature type="binding site" evidence="4">
    <location>
        <position position="351"/>
    </location>
    <ligand>
        <name>Zn(2+)</name>
        <dbReference type="ChEBI" id="CHEBI:29105"/>
    </ligand>
</feature>
<dbReference type="KEGG" id="llu:AKJ09_10112"/>
<dbReference type="Proteomes" id="UP000064967">
    <property type="component" value="Chromosome"/>
</dbReference>
<feature type="binding site" evidence="4">
    <location>
        <position position="324"/>
    </location>
    <ligand>
        <name>Zn(2+)</name>
        <dbReference type="ChEBI" id="CHEBI:29105"/>
    </ligand>
</feature>
<feature type="active site" description="Proton acceptor" evidence="4">
    <location>
        <position position="97"/>
    </location>
</feature>
<comment type="subunit">
    <text evidence="4">Homodimer. Within each dimer, one monomer is responsible for RNA recognition and catalysis, while the other monomer binds to the replacement base PreQ1.</text>
</comment>
<feature type="region of interest" description="RNA binding" evidence="4">
    <location>
        <begin position="262"/>
        <end position="268"/>
    </location>
</feature>
<feature type="binding site" evidence="4">
    <location>
        <begin position="97"/>
        <end position="101"/>
    </location>
    <ligand>
        <name>substrate</name>
    </ligand>
</feature>
<reference evidence="6 7" key="1">
    <citation type="submission" date="2015-08" db="EMBL/GenBank/DDBJ databases">
        <authorList>
            <person name="Babu N.S."/>
            <person name="Beckwith C.J."/>
            <person name="Beseler K.G."/>
            <person name="Brison A."/>
            <person name="Carone J.V."/>
            <person name="Caskin T.P."/>
            <person name="Diamond M."/>
            <person name="Durham M.E."/>
            <person name="Foxe J.M."/>
            <person name="Go M."/>
            <person name="Henderson B.A."/>
            <person name="Jones I.B."/>
            <person name="McGettigan J.A."/>
            <person name="Micheletti S.J."/>
            <person name="Nasrallah M.E."/>
            <person name="Ortiz D."/>
            <person name="Piller C.R."/>
            <person name="Privatt S.R."/>
            <person name="Schneider S.L."/>
            <person name="Sharp S."/>
            <person name="Smith T.C."/>
            <person name="Stanton J.D."/>
            <person name="Ullery H.E."/>
            <person name="Wilson R.J."/>
            <person name="Serrano M.G."/>
            <person name="Buck G."/>
            <person name="Lee V."/>
            <person name="Wang Y."/>
            <person name="Carvalho R."/>
            <person name="Voegtly L."/>
            <person name="Shi R."/>
            <person name="Duckworth R."/>
            <person name="Johnson A."/>
            <person name="Loviza R."/>
            <person name="Walstead R."/>
            <person name="Shah Z."/>
            <person name="Kiflezghi M."/>
            <person name="Wade K."/>
            <person name="Ball S.L."/>
            <person name="Bradley K.W."/>
            <person name="Asai D.J."/>
            <person name="Bowman C.A."/>
            <person name="Russell D.A."/>
            <person name="Pope W.H."/>
            <person name="Jacobs-Sera D."/>
            <person name="Hendrix R.W."/>
            <person name="Hatfull G.F."/>
        </authorList>
    </citation>
    <scope>NUCLEOTIDE SEQUENCE [LARGE SCALE GENOMIC DNA]</scope>
    <source>
        <strain evidence="6 7">DSM 27648</strain>
    </source>
</reference>
<dbReference type="GO" id="GO:0008479">
    <property type="term" value="F:tRNA-guanosine(34) queuine transglycosylase activity"/>
    <property type="evidence" value="ECO:0007669"/>
    <property type="project" value="UniProtKB-UniRule"/>
</dbReference>
<dbReference type="AlphaFoldDB" id="A0A0K1QCH6"/>
<dbReference type="EMBL" id="CP012333">
    <property type="protein sequence ID" value="AKV03449.1"/>
    <property type="molecule type" value="Genomic_DNA"/>
</dbReference>
<evidence type="ECO:0000256" key="1">
    <source>
        <dbReference type="ARBA" id="ARBA00022676"/>
    </source>
</evidence>
<dbReference type="InterPro" id="IPR036511">
    <property type="entry name" value="TGT-like_sf"/>
</dbReference>
<dbReference type="GO" id="GO:0005829">
    <property type="term" value="C:cytosol"/>
    <property type="evidence" value="ECO:0007669"/>
    <property type="project" value="TreeGrafter"/>
</dbReference>
<evidence type="ECO:0000256" key="3">
    <source>
        <dbReference type="ARBA" id="ARBA00022694"/>
    </source>
</evidence>
<dbReference type="EC" id="2.4.2.29" evidence="4"/>
<dbReference type="UniPathway" id="UPA00392"/>
<evidence type="ECO:0000259" key="5">
    <source>
        <dbReference type="Pfam" id="PF01702"/>
    </source>
</evidence>
<dbReference type="PATRIC" id="fig|1391654.3.peg.10248"/>
<accession>A0A0K1QCH6</accession>
<evidence type="ECO:0000313" key="7">
    <source>
        <dbReference type="Proteomes" id="UP000064967"/>
    </source>
</evidence>
<keyword evidence="7" id="KW-1185">Reference proteome</keyword>
<dbReference type="OrthoDB" id="9805417at2"/>
<keyword evidence="4" id="KW-0671">Queuosine biosynthesis</keyword>
<feature type="active site" description="Nucleophile" evidence="4">
    <location>
        <position position="281"/>
    </location>
</feature>
<feature type="domain" description="tRNA-guanine(15) transglycosylase-like" evidence="5">
    <location>
        <begin position="20"/>
        <end position="383"/>
    </location>
</feature>
<name>A0A0K1QCH6_9BACT</name>
<comment type="cofactor">
    <cofactor evidence="4">
        <name>Zn(2+)</name>
        <dbReference type="ChEBI" id="CHEBI:29105"/>
    </cofactor>
    <text evidence="4">Binds 1 zinc ion per subunit.</text>
</comment>
<dbReference type="SUPFAM" id="SSF51713">
    <property type="entry name" value="tRNA-guanine transglycosylase"/>
    <property type="match status" value="1"/>
</dbReference>
<feature type="binding site" evidence="4">
    <location>
        <position position="319"/>
    </location>
    <ligand>
        <name>Zn(2+)</name>
        <dbReference type="ChEBI" id="CHEBI:29105"/>
    </ligand>
</feature>
<dbReference type="InterPro" id="IPR004803">
    <property type="entry name" value="TGT"/>
</dbReference>
<dbReference type="STRING" id="1391654.AKJ09_10112"/>
<dbReference type="RefSeq" id="WP_146654219.1">
    <property type="nucleotide sequence ID" value="NZ_CP012333.1"/>
</dbReference>
<dbReference type="InterPro" id="IPR050076">
    <property type="entry name" value="ArchSynthase1/Queuine_TRR"/>
</dbReference>
<keyword evidence="4" id="KW-0862">Zinc</keyword>
<protein>
    <recommendedName>
        <fullName evidence="4">Queuine tRNA-ribosyltransferase</fullName>
        <ecNumber evidence="4">2.4.2.29</ecNumber>
    </recommendedName>
    <alternativeName>
        <fullName evidence="4">Guanine insertion enzyme</fullName>
    </alternativeName>
    <alternativeName>
        <fullName evidence="4">tRNA-guanine transglycosylase</fullName>
    </alternativeName>
</protein>
<dbReference type="PANTHER" id="PTHR46499">
    <property type="entry name" value="QUEUINE TRNA-RIBOSYLTRANSFERASE"/>
    <property type="match status" value="1"/>
</dbReference>
<comment type="catalytic activity">
    <reaction evidence="4">
        <text>7-aminomethyl-7-carbaguanine + guanosine(34) in tRNA = 7-aminomethyl-7-carbaguanosine(34) in tRNA + guanine</text>
        <dbReference type="Rhea" id="RHEA:24104"/>
        <dbReference type="Rhea" id="RHEA-COMP:10341"/>
        <dbReference type="Rhea" id="RHEA-COMP:10342"/>
        <dbReference type="ChEBI" id="CHEBI:16235"/>
        <dbReference type="ChEBI" id="CHEBI:58703"/>
        <dbReference type="ChEBI" id="CHEBI:74269"/>
        <dbReference type="ChEBI" id="CHEBI:82833"/>
        <dbReference type="EC" id="2.4.2.29"/>
    </reaction>
</comment>
<comment type="function">
    <text evidence="4">Catalyzes the base-exchange of a guanine (G) residue with the queuine precursor 7-aminomethyl-7-deazaguanine (PreQ1) at position 34 (anticodon wobble position) in tRNAs with GU(N) anticodons (tRNA-Asp, -Asn, -His and -Tyr). Catalysis occurs through a double-displacement mechanism. The nucleophile active site attacks the C1' of nucleotide 34 to detach the guanine base from the RNA, forming a covalent enzyme-RNA intermediate. The proton acceptor active site deprotonates the incoming PreQ1, allowing a nucleophilic attack on the C1' of the ribose to form the product. After dissociation, two additional enzymatic reactions on the tRNA convert PreQ1 to queuine (Q), resulting in the hypermodified nucleoside queuosine (7-(((4,5-cis-dihydroxy-2-cyclopenten-1-yl)amino)methyl)-7-deazaguanosine).</text>
</comment>
<dbReference type="HAMAP" id="MF_00168">
    <property type="entry name" value="Q_tRNA_Tgt"/>
    <property type="match status" value="1"/>
</dbReference>
<dbReference type="GO" id="GO:0046872">
    <property type="term" value="F:metal ion binding"/>
    <property type="evidence" value="ECO:0007669"/>
    <property type="project" value="UniProtKB-KW"/>
</dbReference>
<feature type="binding site" evidence="4">
    <location>
        <position position="231"/>
    </location>
    <ligand>
        <name>substrate</name>
    </ligand>
</feature>
<feature type="binding site" evidence="4">
    <location>
        <position position="202"/>
    </location>
    <ligand>
        <name>substrate</name>
    </ligand>
</feature>